<keyword evidence="3" id="KW-0812">Transmembrane</keyword>
<dbReference type="KEGG" id="lcm:102356295"/>
<evidence type="ECO:0000256" key="2">
    <source>
        <dbReference type="ARBA" id="ARBA00006824"/>
    </source>
</evidence>
<dbReference type="PANTHER" id="PTHR11266:SF8">
    <property type="entry name" value="MPV17-LIKE PROTEIN 2"/>
    <property type="match status" value="1"/>
</dbReference>
<evidence type="ECO:0000313" key="9">
    <source>
        <dbReference type="Proteomes" id="UP000008672"/>
    </source>
</evidence>
<organism evidence="8 9">
    <name type="scientific">Latimeria chalumnae</name>
    <name type="common">Coelacanth</name>
    <dbReference type="NCBI Taxonomy" id="7897"/>
    <lineage>
        <taxon>Eukaryota</taxon>
        <taxon>Metazoa</taxon>
        <taxon>Chordata</taxon>
        <taxon>Craniata</taxon>
        <taxon>Vertebrata</taxon>
        <taxon>Euteleostomi</taxon>
        <taxon>Coelacanthiformes</taxon>
        <taxon>Coelacanthidae</taxon>
        <taxon>Latimeria</taxon>
    </lineage>
</organism>
<evidence type="ECO:0000256" key="6">
    <source>
        <dbReference type="RuleBase" id="RU363053"/>
    </source>
</evidence>
<reference evidence="8" key="3">
    <citation type="submission" date="2025-09" db="UniProtKB">
        <authorList>
            <consortium name="Ensembl"/>
        </authorList>
    </citation>
    <scope>IDENTIFICATION</scope>
</reference>
<protein>
    <submittedName>
        <fullName evidence="8">MPV17 mitochondrial inner membrane protein like 2</fullName>
    </submittedName>
</protein>
<accession>H3AZW8</accession>
<dbReference type="FunCoup" id="H3AZW8">
    <property type="interactions" value="715"/>
</dbReference>
<evidence type="ECO:0000256" key="1">
    <source>
        <dbReference type="ARBA" id="ARBA00004141"/>
    </source>
</evidence>
<comment type="subcellular location">
    <subcellularLocation>
        <location evidence="1">Membrane</location>
        <topology evidence="1">Multi-pass membrane protein</topology>
    </subcellularLocation>
</comment>
<proteinExistence type="inferred from homology"/>
<dbReference type="GO" id="GO:0005739">
    <property type="term" value="C:mitochondrion"/>
    <property type="evidence" value="ECO:0007669"/>
    <property type="project" value="TreeGrafter"/>
</dbReference>
<dbReference type="InParanoid" id="H3AZW8"/>
<dbReference type="Ensembl" id="ENSLACT00000015295.1">
    <property type="protein sequence ID" value="ENSLACP00000015189.1"/>
    <property type="gene ID" value="ENSLACG00000013371.1"/>
</dbReference>
<dbReference type="InterPro" id="IPR007248">
    <property type="entry name" value="Mpv17_PMP22"/>
</dbReference>
<dbReference type="EMBL" id="AFYH01045534">
    <property type="status" value="NOT_ANNOTATED_CDS"/>
    <property type="molecule type" value="Genomic_DNA"/>
</dbReference>
<evidence type="ECO:0000256" key="4">
    <source>
        <dbReference type="ARBA" id="ARBA00022989"/>
    </source>
</evidence>
<evidence type="ECO:0000256" key="5">
    <source>
        <dbReference type="ARBA" id="ARBA00023136"/>
    </source>
</evidence>
<reference evidence="9" key="1">
    <citation type="submission" date="2011-08" db="EMBL/GenBank/DDBJ databases">
        <title>The draft genome of Latimeria chalumnae.</title>
        <authorList>
            <person name="Di Palma F."/>
            <person name="Alfoldi J."/>
            <person name="Johnson J."/>
            <person name="Berlin A."/>
            <person name="Gnerre S."/>
            <person name="Jaffe D."/>
            <person name="MacCallum I."/>
            <person name="Young S."/>
            <person name="Walker B.J."/>
            <person name="Lander E."/>
            <person name="Lindblad-Toh K."/>
        </authorList>
    </citation>
    <scope>NUCLEOTIDE SEQUENCE [LARGE SCALE GENOMIC DNA]</scope>
    <source>
        <strain evidence="9">Wild caught</strain>
    </source>
</reference>
<dbReference type="OrthoDB" id="10267969at2759"/>
<evidence type="ECO:0000256" key="3">
    <source>
        <dbReference type="ARBA" id="ARBA00022692"/>
    </source>
</evidence>
<dbReference type="EMBL" id="AFYH01045535">
    <property type="status" value="NOT_ANNOTATED_CDS"/>
    <property type="molecule type" value="Genomic_DNA"/>
</dbReference>
<keyword evidence="9" id="KW-1185">Reference proteome</keyword>
<gene>
    <name evidence="8" type="primary">MPV17L2</name>
</gene>
<dbReference type="Proteomes" id="UP000008672">
    <property type="component" value="Unassembled WGS sequence"/>
</dbReference>
<dbReference type="GO" id="GO:0016020">
    <property type="term" value="C:membrane"/>
    <property type="evidence" value="ECO:0007669"/>
    <property type="project" value="UniProtKB-SubCell"/>
</dbReference>
<dbReference type="Pfam" id="PF04117">
    <property type="entry name" value="Mpv17_PMP22"/>
    <property type="match status" value="1"/>
</dbReference>
<dbReference type="AlphaFoldDB" id="H3AZW8"/>
<reference evidence="8" key="2">
    <citation type="submission" date="2025-08" db="UniProtKB">
        <authorList>
            <consortium name="Ensembl"/>
        </authorList>
    </citation>
    <scope>IDENTIFICATION</scope>
</reference>
<keyword evidence="5" id="KW-0472">Membrane</keyword>
<evidence type="ECO:0000313" key="8">
    <source>
        <dbReference type="Ensembl" id="ENSLACP00000015189.1"/>
    </source>
</evidence>
<dbReference type="GeneTree" id="ENSGT00940000160620"/>
<dbReference type="RefSeq" id="XP_005993212.1">
    <property type="nucleotide sequence ID" value="XM_005993150.3"/>
</dbReference>
<keyword evidence="4" id="KW-1133">Transmembrane helix</keyword>
<dbReference type="GO" id="GO:0061668">
    <property type="term" value="P:mitochondrial ribosome assembly"/>
    <property type="evidence" value="ECO:0007669"/>
    <property type="project" value="TreeGrafter"/>
</dbReference>
<evidence type="ECO:0000256" key="7">
    <source>
        <dbReference type="SAM" id="MobiDB-lite"/>
    </source>
</evidence>
<dbReference type="GeneID" id="102356295"/>
<dbReference type="STRING" id="7897.ENSLACP00000015189"/>
<dbReference type="CTD" id="84769"/>
<dbReference type="eggNOG" id="KOG1944">
    <property type="taxonomic scope" value="Eukaryota"/>
</dbReference>
<sequence>MLLRNKELWIRLSGCWKILFRGKVLVVTNTVSCGALMATGDLLQQTRELRNHPKKLDWWRTGRMFAIGCSMGPFLHYWYLWLDRRFPGRGIKLVMKKVILDQLIASPSLGVWYFYGMGSLEGHTLSQCTEELKDKFWEFYKMDWCVWPAAQMINFYFLPPKFRVIYVNLITVGWDAYLSYLKHRNDVEPEDILVDSSSSADHQKDVPVSVPERLKENV</sequence>
<dbReference type="OMA" id="CAPTMIG"/>
<dbReference type="Bgee" id="ENSLACG00000013371">
    <property type="expression patterns" value="Expressed in muscle tissue and 6 other cell types or tissues"/>
</dbReference>
<comment type="similarity">
    <text evidence="2 6">Belongs to the peroxisomal membrane protein PXMP2/4 family.</text>
</comment>
<dbReference type="HOGENOM" id="CLU_049109_4_1_1"/>
<feature type="region of interest" description="Disordered" evidence="7">
    <location>
        <begin position="195"/>
        <end position="218"/>
    </location>
</feature>
<dbReference type="PANTHER" id="PTHR11266">
    <property type="entry name" value="PEROXISOMAL MEMBRANE PROTEIN 2, PXMP2 MPV17"/>
    <property type="match status" value="1"/>
</dbReference>
<name>H3AZW8_LATCH</name>